<evidence type="ECO:0008006" key="4">
    <source>
        <dbReference type="Google" id="ProtNLM"/>
    </source>
</evidence>
<dbReference type="EMBL" id="JACRJB010000045">
    <property type="protein sequence ID" value="MBI5130869.1"/>
    <property type="molecule type" value="Genomic_DNA"/>
</dbReference>
<feature type="chain" id="PRO_5037910009" description="Phosphate starvation-inducible protein PsiF" evidence="1">
    <location>
        <begin position="21"/>
        <end position="58"/>
    </location>
</feature>
<comment type="caution">
    <text evidence="2">The sequence shown here is derived from an EMBL/GenBank/DDBJ whole genome shotgun (WGS) entry which is preliminary data.</text>
</comment>
<proteinExistence type="predicted"/>
<keyword evidence="1" id="KW-0732">Signal</keyword>
<evidence type="ECO:0000256" key="1">
    <source>
        <dbReference type="SAM" id="SignalP"/>
    </source>
</evidence>
<evidence type="ECO:0000313" key="2">
    <source>
        <dbReference type="EMBL" id="MBI5130869.1"/>
    </source>
</evidence>
<evidence type="ECO:0000313" key="3">
    <source>
        <dbReference type="Proteomes" id="UP000782519"/>
    </source>
</evidence>
<sequence length="58" mass="6176">MLARLLLCAAFAFGAVTATATGSAMAQADFSKPNKRKKAKCQNMDDVIKKQATCIPTK</sequence>
<protein>
    <recommendedName>
        <fullName evidence="4">Phosphate starvation-inducible protein PsiF</fullName>
    </recommendedName>
</protein>
<feature type="signal peptide" evidence="1">
    <location>
        <begin position="1"/>
        <end position="20"/>
    </location>
</feature>
<reference evidence="2" key="1">
    <citation type="submission" date="2020-07" db="EMBL/GenBank/DDBJ databases">
        <title>Huge and variable diversity of episymbiotic CPR bacteria and DPANN archaea in groundwater ecosystems.</title>
        <authorList>
            <person name="He C.Y."/>
            <person name="Keren R."/>
            <person name="Whittaker M."/>
            <person name="Farag I.F."/>
            <person name="Doudna J."/>
            <person name="Cate J.H.D."/>
            <person name="Banfield J.F."/>
        </authorList>
    </citation>
    <scope>NUCLEOTIDE SEQUENCE</scope>
    <source>
        <strain evidence="2">NC_groundwater_1818_Pr3_B-0.1um_66_35</strain>
    </source>
</reference>
<dbReference type="AlphaFoldDB" id="A0A933RZ56"/>
<organism evidence="2 3">
    <name type="scientific">Rhodopseudomonas palustris</name>
    <dbReference type="NCBI Taxonomy" id="1076"/>
    <lineage>
        <taxon>Bacteria</taxon>
        <taxon>Pseudomonadati</taxon>
        <taxon>Pseudomonadota</taxon>
        <taxon>Alphaproteobacteria</taxon>
        <taxon>Hyphomicrobiales</taxon>
        <taxon>Nitrobacteraceae</taxon>
        <taxon>Rhodopseudomonas</taxon>
    </lineage>
</organism>
<gene>
    <name evidence="2" type="ORF">HZA66_15620</name>
</gene>
<name>A0A933RZ56_RHOPL</name>
<dbReference type="Proteomes" id="UP000782519">
    <property type="component" value="Unassembled WGS sequence"/>
</dbReference>
<accession>A0A933RZ56</accession>